<proteinExistence type="predicted"/>
<gene>
    <name evidence="2" type="ORF">Csp_A10830</name>
</gene>
<feature type="transmembrane region" description="Helical" evidence="1">
    <location>
        <begin position="35"/>
        <end position="54"/>
    </location>
</feature>
<dbReference type="EMBL" id="FN543104">
    <property type="protein sequence ID" value="CBA29176.1"/>
    <property type="molecule type" value="Genomic_DNA"/>
</dbReference>
<feature type="transmembrane region" description="Helical" evidence="1">
    <location>
        <begin position="12"/>
        <end position="29"/>
    </location>
</feature>
<evidence type="ECO:0000313" key="2">
    <source>
        <dbReference type="EMBL" id="CBA29176.1"/>
    </source>
</evidence>
<sequence>MAVTGKDTQLRALGRYVLSWVWFLPPLLAVSPFHLSGGEIVVICLGWFAVWAILSRFHPQQQFWHDAWAGTRLVTSAPLSR</sequence>
<protein>
    <submittedName>
        <fullName evidence="2">Uncharacterized protein</fullName>
    </submittedName>
</protein>
<keyword evidence="1" id="KW-1133">Transmembrane helix</keyword>
<evidence type="ECO:0000256" key="1">
    <source>
        <dbReference type="SAM" id="Phobius"/>
    </source>
</evidence>
<keyword evidence="1" id="KW-0812">Transmembrane</keyword>
<dbReference type="AlphaFoldDB" id="C9YAD2"/>
<accession>C9YAD2</accession>
<keyword evidence="1" id="KW-0472">Membrane</keyword>
<organism evidence="2">
    <name type="scientific">Curvibacter symbiont subsp. Hydra magnipapillata</name>
    <dbReference type="NCBI Taxonomy" id="667019"/>
    <lineage>
        <taxon>Bacteria</taxon>
        <taxon>Pseudomonadati</taxon>
        <taxon>Pseudomonadota</taxon>
        <taxon>Betaproteobacteria</taxon>
        <taxon>Burkholderiales</taxon>
        <taxon>Comamonadaceae</taxon>
        <taxon>Curvibacter</taxon>
    </lineage>
</organism>
<reference evidence="2" key="1">
    <citation type="journal article" date="2010" name="Nature">
        <title>The dynamic genome of Hydra.</title>
        <authorList>
            <person name="Chapman J.A."/>
            <person name="Kirkness E.F."/>
            <person name="Simakov O."/>
            <person name="Hampson S.E."/>
            <person name="Mitros T."/>
            <person name="Weinmaier T."/>
            <person name="Rattei T."/>
            <person name="Balasubramanian P.G."/>
            <person name="Borman J."/>
            <person name="Busam D."/>
            <person name="Disbennett K."/>
            <person name="Pfannkoch C."/>
            <person name="Sumin N."/>
            <person name="Sutton G."/>
            <person name="Viswanathan L."/>
            <person name="Walenz B."/>
            <person name="Goodstein D.M."/>
            <person name="Hellsten U."/>
            <person name="Kawashima T."/>
            <person name="Prochnik S.E."/>
            <person name="Putnam N.H."/>
            <person name="Shu S."/>
            <person name="Blumberg B."/>
            <person name="Dana C.E."/>
            <person name="Gee L."/>
            <person name="Kibler D.F."/>
            <person name="Law L."/>
            <person name="Lindgens D."/>
            <person name="Martinez D.E."/>
            <person name="Peng J."/>
            <person name="Wigge P.A."/>
            <person name="Bertulat B."/>
            <person name="Guder C."/>
            <person name="Nakamura Y."/>
            <person name="Ozbek S."/>
            <person name="Watanabe H."/>
            <person name="Khalturin K."/>
            <person name="Hemmrich G."/>
            <person name="Franke A."/>
            <person name="Augustin R."/>
            <person name="Fraune S."/>
            <person name="Hayakawa E."/>
            <person name="Hayakawa S."/>
            <person name="Hirose M."/>
            <person name="Hwang J."/>
            <person name="Ikeo K."/>
            <person name="Nishimiya-Fujisawa C."/>
            <person name="Ogura A."/>
            <person name="Takahashi T."/>
            <person name="Steinmetz P.R."/>
            <person name="Zhang X."/>
            <person name="Aufschnaiter R."/>
            <person name="Eder M.K."/>
            <person name="Gorny A.K."/>
            <person name="Salvenmoser W."/>
            <person name="Heimberg A.M."/>
            <person name="Wheeler B.M."/>
            <person name="Peterson K.J."/>
            <person name="Boettger A."/>
            <person name="Tischler P."/>
            <person name="Wolf A."/>
            <person name="Gojobori T."/>
            <person name="Remington K.A."/>
            <person name="Strausberg R.L."/>
            <person name="Venter J."/>
            <person name="Technau U."/>
            <person name="Hobmayer B."/>
            <person name="Bosch T.C."/>
            <person name="Holstein T.W."/>
            <person name="Fujisawa T."/>
            <person name="Bode H.R."/>
            <person name="David C.N."/>
            <person name="Rokhsar D.S."/>
            <person name="Steele R.E."/>
        </authorList>
    </citation>
    <scope>NUCLEOTIDE SEQUENCE</scope>
</reference>
<name>C9YAD2_CURXX</name>